<reference evidence="4" key="1">
    <citation type="submission" date="2021-03" db="EMBL/GenBank/DDBJ databases">
        <title>Acanthopleuribacteraceae sp. M133.</title>
        <authorList>
            <person name="Wang G."/>
        </authorList>
    </citation>
    <scope>NUCLEOTIDE SEQUENCE</scope>
    <source>
        <strain evidence="4">M133</strain>
    </source>
</reference>
<evidence type="ECO:0000313" key="5">
    <source>
        <dbReference type="Proteomes" id="UP000663929"/>
    </source>
</evidence>
<keyword evidence="2" id="KW-0472">Membrane</keyword>
<dbReference type="InterPro" id="IPR010131">
    <property type="entry name" value="MdtP/NodT-like"/>
</dbReference>
<evidence type="ECO:0000313" key="4">
    <source>
        <dbReference type="EMBL" id="QTD50768.1"/>
    </source>
</evidence>
<dbReference type="PROSITE" id="PS51257">
    <property type="entry name" value="PROKAR_LIPOPROTEIN"/>
    <property type="match status" value="1"/>
</dbReference>
<comment type="subcellular location">
    <subcellularLocation>
        <location evidence="2">Cell membrane</location>
        <topology evidence="2">Lipid-anchor</topology>
    </subcellularLocation>
</comment>
<dbReference type="GO" id="GO:0015562">
    <property type="term" value="F:efflux transmembrane transporter activity"/>
    <property type="evidence" value="ECO:0007669"/>
    <property type="project" value="InterPro"/>
</dbReference>
<keyword evidence="2" id="KW-0812">Transmembrane</keyword>
<dbReference type="EMBL" id="CP071793">
    <property type="protein sequence ID" value="QTD50768.1"/>
    <property type="molecule type" value="Genomic_DNA"/>
</dbReference>
<gene>
    <name evidence="4" type="ORF">J3U87_34725</name>
</gene>
<protein>
    <submittedName>
        <fullName evidence="4">Efflux transporter outer membrane subunit</fullName>
    </submittedName>
</protein>
<dbReference type="KEGG" id="scor:J3U87_34725"/>
<keyword evidence="2" id="KW-0449">Lipoprotein</keyword>
<accession>A0A8A4TP77</accession>
<evidence type="ECO:0000256" key="1">
    <source>
        <dbReference type="ARBA" id="ARBA00007613"/>
    </source>
</evidence>
<dbReference type="GO" id="GO:0005886">
    <property type="term" value="C:plasma membrane"/>
    <property type="evidence" value="ECO:0007669"/>
    <property type="project" value="UniProtKB-SubCell"/>
</dbReference>
<feature type="region of interest" description="Disordered" evidence="3">
    <location>
        <begin position="108"/>
        <end position="128"/>
    </location>
</feature>
<dbReference type="InterPro" id="IPR003423">
    <property type="entry name" value="OMP_efflux"/>
</dbReference>
<dbReference type="RefSeq" id="WP_237380751.1">
    <property type="nucleotide sequence ID" value="NZ_CP071793.1"/>
</dbReference>
<evidence type="ECO:0000256" key="3">
    <source>
        <dbReference type="SAM" id="MobiDB-lite"/>
    </source>
</evidence>
<dbReference type="AlphaFoldDB" id="A0A8A4TP77"/>
<organism evidence="4 5">
    <name type="scientific">Sulfidibacter corallicola</name>
    <dbReference type="NCBI Taxonomy" id="2818388"/>
    <lineage>
        <taxon>Bacteria</taxon>
        <taxon>Pseudomonadati</taxon>
        <taxon>Acidobacteriota</taxon>
        <taxon>Holophagae</taxon>
        <taxon>Acanthopleuribacterales</taxon>
        <taxon>Acanthopleuribacteraceae</taxon>
        <taxon>Sulfidibacter</taxon>
    </lineage>
</organism>
<keyword evidence="2" id="KW-1134">Transmembrane beta strand</keyword>
<keyword evidence="2" id="KW-0564">Palmitate</keyword>
<feature type="compositionally biased region" description="Polar residues" evidence="3">
    <location>
        <begin position="109"/>
        <end position="127"/>
    </location>
</feature>
<dbReference type="SUPFAM" id="SSF56954">
    <property type="entry name" value="Outer membrane efflux proteins (OEP)"/>
    <property type="match status" value="1"/>
</dbReference>
<keyword evidence="5" id="KW-1185">Reference proteome</keyword>
<comment type="similarity">
    <text evidence="1 2">Belongs to the outer membrane factor (OMF) (TC 1.B.17) family.</text>
</comment>
<dbReference type="Gene3D" id="2.20.200.10">
    <property type="entry name" value="Outer membrane efflux proteins (OEP)"/>
    <property type="match status" value="1"/>
</dbReference>
<evidence type="ECO:0000256" key="2">
    <source>
        <dbReference type="RuleBase" id="RU362097"/>
    </source>
</evidence>
<proteinExistence type="inferred from homology"/>
<dbReference type="PANTHER" id="PTHR30203">
    <property type="entry name" value="OUTER MEMBRANE CATION EFFLUX PROTEIN"/>
    <property type="match status" value="1"/>
</dbReference>
<dbReference type="Gene3D" id="1.20.1600.10">
    <property type="entry name" value="Outer membrane efflux proteins (OEP)"/>
    <property type="match status" value="1"/>
</dbReference>
<dbReference type="NCBIfam" id="TIGR01845">
    <property type="entry name" value="outer_NodT"/>
    <property type="match status" value="1"/>
</dbReference>
<sequence length="484" mass="53005">MNRRMAWVTIVFTLFLSACSVGRKYVEPDVQNFDTGTFGEVERQEDSAARAFRTAEPVAAWWHQFDDPQLADLVDTALAHNHDVRAALANLREARALLRSRKLDRLPTVESQASGSRQQVSADSGTGTLPDRNWETYAVGLDAIWEADLFGRVSQRIASASASLDIREADLHGVYVSVAAETASTYIEYRGLQYRLQVAQRNADNQEQTYRLTVDLADAGRSDQLNVARAQTQLELTRSTIPLLEAQRDAVLHRLGVLTGALPTALFARLQEVKALPSLPDAVDVGDPLGLLTRRPDIRRAERELALATAQYNLQVAELYPEVRVSGSIGFSATAFDNLGSSGTSVYSFGPSIRWAAFNLGRVRRGIEAADARTDASLASFEKTVLLALEEVETSLVDFNKREQSRAKLLLAARAGAQASEYAKLRFNAGIDNFLDVLDAERTLLDAQERLARSETEVALSLVGIYKALGGGWQAPVIQANAGL</sequence>
<name>A0A8A4TP77_SULCO</name>
<dbReference type="Proteomes" id="UP000663929">
    <property type="component" value="Chromosome"/>
</dbReference>
<dbReference type="PANTHER" id="PTHR30203:SF25">
    <property type="entry name" value="OUTER MEMBRANE PROTEIN-RELATED"/>
    <property type="match status" value="1"/>
</dbReference>
<dbReference type="Pfam" id="PF02321">
    <property type="entry name" value="OEP"/>
    <property type="match status" value="2"/>
</dbReference>